<evidence type="ECO:0000256" key="8">
    <source>
        <dbReference type="SAM" id="Phobius"/>
    </source>
</evidence>
<keyword evidence="4 8" id="KW-0812">Transmembrane</keyword>
<evidence type="ECO:0000256" key="3">
    <source>
        <dbReference type="ARBA" id="ARBA00022475"/>
    </source>
</evidence>
<evidence type="ECO:0000256" key="4">
    <source>
        <dbReference type="ARBA" id="ARBA00022692"/>
    </source>
</evidence>
<evidence type="ECO:0000256" key="1">
    <source>
        <dbReference type="ARBA" id="ARBA00004236"/>
    </source>
</evidence>
<evidence type="ECO:0000256" key="6">
    <source>
        <dbReference type="ARBA" id="ARBA00023136"/>
    </source>
</evidence>
<keyword evidence="3" id="KW-1003">Cell membrane</keyword>
<gene>
    <name evidence="9" type="ORF">ILUMI_19630</name>
</gene>
<dbReference type="OrthoDB" id="6752797at2759"/>
<evidence type="ECO:0000256" key="7">
    <source>
        <dbReference type="ARBA" id="ARBA00023180"/>
    </source>
</evidence>
<evidence type="ECO:0000313" key="10">
    <source>
        <dbReference type="Proteomes" id="UP000801492"/>
    </source>
</evidence>
<dbReference type="GO" id="GO:0005886">
    <property type="term" value="C:plasma membrane"/>
    <property type="evidence" value="ECO:0007669"/>
    <property type="project" value="UniProtKB-SubCell"/>
</dbReference>
<feature type="non-terminal residue" evidence="9">
    <location>
        <position position="202"/>
    </location>
</feature>
<dbReference type="PANTHER" id="PTHR11923:SF93">
    <property type="entry name" value="GH07959P-RELATED"/>
    <property type="match status" value="1"/>
</dbReference>
<evidence type="ECO:0000256" key="2">
    <source>
        <dbReference type="ARBA" id="ARBA00010532"/>
    </source>
</evidence>
<evidence type="ECO:0000313" key="9">
    <source>
        <dbReference type="EMBL" id="KAF2886543.1"/>
    </source>
</evidence>
<reference evidence="9" key="1">
    <citation type="submission" date="2019-08" db="EMBL/GenBank/DDBJ databases">
        <title>The genome of the North American firefly Photinus pyralis.</title>
        <authorList>
            <consortium name="Photinus pyralis genome working group"/>
            <person name="Fallon T.R."/>
            <person name="Sander Lower S.E."/>
            <person name="Weng J.-K."/>
        </authorList>
    </citation>
    <scope>NUCLEOTIDE SEQUENCE</scope>
    <source>
        <strain evidence="9">TRF0915ILg1</strain>
        <tissue evidence="9">Whole body</tissue>
    </source>
</reference>
<dbReference type="EMBL" id="VTPC01087335">
    <property type="protein sequence ID" value="KAF2886543.1"/>
    <property type="molecule type" value="Genomic_DNA"/>
</dbReference>
<proteinExistence type="inferred from homology"/>
<evidence type="ECO:0008006" key="11">
    <source>
        <dbReference type="Google" id="ProtNLM"/>
    </source>
</evidence>
<dbReference type="PRINTS" id="PR01609">
    <property type="entry name" value="CD36FAMILY"/>
</dbReference>
<dbReference type="PANTHER" id="PTHR11923">
    <property type="entry name" value="SCAVENGER RECEPTOR CLASS B TYPE-1 SR-B1"/>
    <property type="match status" value="1"/>
</dbReference>
<keyword evidence="6 8" id="KW-0472">Membrane</keyword>
<dbReference type="AlphaFoldDB" id="A0A8K0G5P0"/>
<name>A0A8K0G5P0_IGNLU</name>
<dbReference type="Pfam" id="PF01130">
    <property type="entry name" value="CD36"/>
    <property type="match status" value="1"/>
</dbReference>
<dbReference type="InterPro" id="IPR002159">
    <property type="entry name" value="CD36_fam"/>
</dbReference>
<keyword evidence="10" id="KW-1185">Reference proteome</keyword>
<organism evidence="9 10">
    <name type="scientific">Ignelater luminosus</name>
    <name type="common">Cucubano</name>
    <name type="synonym">Pyrophorus luminosus</name>
    <dbReference type="NCBI Taxonomy" id="2038154"/>
    <lineage>
        <taxon>Eukaryota</taxon>
        <taxon>Metazoa</taxon>
        <taxon>Ecdysozoa</taxon>
        <taxon>Arthropoda</taxon>
        <taxon>Hexapoda</taxon>
        <taxon>Insecta</taxon>
        <taxon>Pterygota</taxon>
        <taxon>Neoptera</taxon>
        <taxon>Endopterygota</taxon>
        <taxon>Coleoptera</taxon>
        <taxon>Polyphaga</taxon>
        <taxon>Elateriformia</taxon>
        <taxon>Elateroidea</taxon>
        <taxon>Elateridae</taxon>
        <taxon>Agrypninae</taxon>
        <taxon>Pyrophorini</taxon>
        <taxon>Ignelater</taxon>
    </lineage>
</organism>
<dbReference type="GO" id="GO:0005737">
    <property type="term" value="C:cytoplasm"/>
    <property type="evidence" value="ECO:0007669"/>
    <property type="project" value="TreeGrafter"/>
</dbReference>
<feature type="transmembrane region" description="Helical" evidence="8">
    <location>
        <begin position="130"/>
        <end position="158"/>
    </location>
</feature>
<keyword evidence="5 8" id="KW-1133">Transmembrane helix</keyword>
<comment type="subcellular location">
    <subcellularLocation>
        <location evidence="1">Cell membrane</location>
    </subcellularLocation>
</comment>
<accession>A0A8K0G5P0</accession>
<comment type="caution">
    <text evidence="9">The sequence shown here is derived from an EMBL/GenBank/DDBJ whole genome shotgun (WGS) entry which is preliminary data.</text>
</comment>
<sequence length="202" mass="23110">VYLSILGTLNPENVCQCAGECIPSGMVNLSSCRYGLPLFASLPHFYGADPVYLDSVEGLHPDREKHETFVIVEPHTSILLNASLAVQLNILVHPVEHISIFDQVPKLFFPLLWAREIAVLPDTVAVLLRLYLLIPYIIIGISTIFISLGLYLLFYTIIRSKFLMYFYKRVSKSDLNIVYTNEEVPFKMDLEYEQMQHLNESR</sequence>
<dbReference type="GO" id="GO:0005044">
    <property type="term" value="F:scavenger receptor activity"/>
    <property type="evidence" value="ECO:0007669"/>
    <property type="project" value="TreeGrafter"/>
</dbReference>
<comment type="similarity">
    <text evidence="2">Belongs to the CD36 family.</text>
</comment>
<dbReference type="Proteomes" id="UP000801492">
    <property type="component" value="Unassembled WGS sequence"/>
</dbReference>
<keyword evidence="7" id="KW-0325">Glycoprotein</keyword>
<protein>
    <recommendedName>
        <fullName evidence="11">Scavenger receptor class B member 1</fullName>
    </recommendedName>
</protein>
<evidence type="ECO:0000256" key="5">
    <source>
        <dbReference type="ARBA" id="ARBA00022989"/>
    </source>
</evidence>